<dbReference type="SMART" id="SM00236">
    <property type="entry name" value="fCBD"/>
    <property type="match status" value="1"/>
</dbReference>
<dbReference type="PROSITE" id="PS00562">
    <property type="entry name" value="CBM1_1"/>
    <property type="match status" value="1"/>
</dbReference>
<evidence type="ECO:0000313" key="5">
    <source>
        <dbReference type="Proteomes" id="UP000800035"/>
    </source>
</evidence>
<dbReference type="OrthoDB" id="70316at2759"/>
<evidence type="ECO:0000256" key="1">
    <source>
        <dbReference type="ARBA" id="ARBA00022729"/>
    </source>
</evidence>
<gene>
    <name evidence="4" type="ORF">CC80DRAFT_542008</name>
</gene>
<name>A0A6A5UD73_9PLEO</name>
<feature type="chain" id="PRO_5025693731" description="CBM1 domain-containing protein" evidence="2">
    <location>
        <begin position="19"/>
        <end position="253"/>
    </location>
</feature>
<dbReference type="GO" id="GO:0005576">
    <property type="term" value="C:extracellular region"/>
    <property type="evidence" value="ECO:0007669"/>
    <property type="project" value="InterPro"/>
</dbReference>
<sequence length="253" mass="26866">MHHFSAVALAILAGTASAVVNDWAQCGGINYTGETQCATGSGCVLINEYYSQCQPGAAPAPTTVGPIPTSTLPGSTPITTGAPPGTGPGKTLQSGYYWVRAVAAPNYHKYIQTKPLYSPGSALLGDYTTAGQFQVVSGQFVQLVSAPGEAVKLLYAVVSEERSINNASLAVTFSETKNTYGTFKWGGDDLQWSVAGVSRPNQSAWYVCQGQAMFINLGNYAYQTPAGCADQTIHYYNDKVANNRRRGEGRVRE</sequence>
<dbReference type="Proteomes" id="UP000800035">
    <property type="component" value="Unassembled WGS sequence"/>
</dbReference>
<dbReference type="Pfam" id="PF00734">
    <property type="entry name" value="CBM_1"/>
    <property type="match status" value="1"/>
</dbReference>
<dbReference type="EMBL" id="ML976978">
    <property type="protein sequence ID" value="KAF1962861.1"/>
    <property type="molecule type" value="Genomic_DNA"/>
</dbReference>
<feature type="domain" description="CBM1" evidence="3">
    <location>
        <begin position="18"/>
        <end position="54"/>
    </location>
</feature>
<organism evidence="4 5">
    <name type="scientific">Byssothecium circinans</name>
    <dbReference type="NCBI Taxonomy" id="147558"/>
    <lineage>
        <taxon>Eukaryota</taxon>
        <taxon>Fungi</taxon>
        <taxon>Dikarya</taxon>
        <taxon>Ascomycota</taxon>
        <taxon>Pezizomycotina</taxon>
        <taxon>Dothideomycetes</taxon>
        <taxon>Pleosporomycetidae</taxon>
        <taxon>Pleosporales</taxon>
        <taxon>Massarineae</taxon>
        <taxon>Massarinaceae</taxon>
        <taxon>Byssothecium</taxon>
    </lineage>
</organism>
<protein>
    <recommendedName>
        <fullName evidence="3">CBM1 domain-containing protein</fullName>
    </recommendedName>
</protein>
<accession>A0A6A5UD73</accession>
<dbReference type="AlphaFoldDB" id="A0A6A5UD73"/>
<keyword evidence="5" id="KW-1185">Reference proteome</keyword>
<proteinExistence type="predicted"/>
<dbReference type="InterPro" id="IPR035971">
    <property type="entry name" value="CBD_sf"/>
</dbReference>
<dbReference type="GO" id="GO:0005975">
    <property type="term" value="P:carbohydrate metabolic process"/>
    <property type="evidence" value="ECO:0007669"/>
    <property type="project" value="InterPro"/>
</dbReference>
<dbReference type="PROSITE" id="PS51164">
    <property type="entry name" value="CBM1_2"/>
    <property type="match status" value="1"/>
</dbReference>
<reference evidence="4" key="1">
    <citation type="journal article" date="2020" name="Stud. Mycol.">
        <title>101 Dothideomycetes genomes: a test case for predicting lifestyles and emergence of pathogens.</title>
        <authorList>
            <person name="Haridas S."/>
            <person name="Albert R."/>
            <person name="Binder M."/>
            <person name="Bloem J."/>
            <person name="Labutti K."/>
            <person name="Salamov A."/>
            <person name="Andreopoulos B."/>
            <person name="Baker S."/>
            <person name="Barry K."/>
            <person name="Bills G."/>
            <person name="Bluhm B."/>
            <person name="Cannon C."/>
            <person name="Castanera R."/>
            <person name="Culley D."/>
            <person name="Daum C."/>
            <person name="Ezra D."/>
            <person name="Gonzalez J."/>
            <person name="Henrissat B."/>
            <person name="Kuo A."/>
            <person name="Liang C."/>
            <person name="Lipzen A."/>
            <person name="Lutzoni F."/>
            <person name="Magnuson J."/>
            <person name="Mondo S."/>
            <person name="Nolan M."/>
            <person name="Ohm R."/>
            <person name="Pangilinan J."/>
            <person name="Park H.-J."/>
            <person name="Ramirez L."/>
            <person name="Alfaro M."/>
            <person name="Sun H."/>
            <person name="Tritt A."/>
            <person name="Yoshinaga Y."/>
            <person name="Zwiers L.-H."/>
            <person name="Turgeon B."/>
            <person name="Goodwin S."/>
            <person name="Spatafora J."/>
            <person name="Crous P."/>
            <person name="Grigoriev I."/>
        </authorList>
    </citation>
    <scope>NUCLEOTIDE SEQUENCE</scope>
    <source>
        <strain evidence="4">CBS 675.92</strain>
    </source>
</reference>
<dbReference type="InterPro" id="IPR000254">
    <property type="entry name" value="CBD"/>
</dbReference>
<feature type="signal peptide" evidence="2">
    <location>
        <begin position="1"/>
        <end position="18"/>
    </location>
</feature>
<dbReference type="GO" id="GO:0030248">
    <property type="term" value="F:cellulose binding"/>
    <property type="evidence" value="ECO:0007669"/>
    <property type="project" value="InterPro"/>
</dbReference>
<evidence type="ECO:0000313" key="4">
    <source>
        <dbReference type="EMBL" id="KAF1962861.1"/>
    </source>
</evidence>
<keyword evidence="1 2" id="KW-0732">Signal</keyword>
<evidence type="ECO:0000259" key="3">
    <source>
        <dbReference type="PROSITE" id="PS51164"/>
    </source>
</evidence>
<dbReference type="SUPFAM" id="SSF57180">
    <property type="entry name" value="Cellulose-binding domain"/>
    <property type="match status" value="1"/>
</dbReference>
<evidence type="ECO:0000256" key="2">
    <source>
        <dbReference type="SAM" id="SignalP"/>
    </source>
</evidence>